<evidence type="ECO:0000313" key="2">
    <source>
        <dbReference type="Proteomes" id="UP001597213"/>
    </source>
</evidence>
<dbReference type="RefSeq" id="WP_379139610.1">
    <property type="nucleotide sequence ID" value="NZ_JBHUEN010000006.1"/>
</dbReference>
<protein>
    <submittedName>
        <fullName evidence="1">Uncharacterized protein</fullName>
    </submittedName>
</protein>
<evidence type="ECO:0000313" key="1">
    <source>
        <dbReference type="EMBL" id="MFD1880428.1"/>
    </source>
</evidence>
<gene>
    <name evidence="1" type="ORF">ACFSCT_01710</name>
</gene>
<sequence>MSTTIKALALALCGWLALLALGMFIPGAAPAAMVIGPSHRLLDHLPQARIVETGQATITLSGVNAAQIYRAGAWLVLPARLPLCVDR</sequence>
<organism evidence="1 2">
    <name type="scientific">Paracoccus pacificus</name>
    <dbReference type="NCBI Taxonomy" id="1463598"/>
    <lineage>
        <taxon>Bacteria</taxon>
        <taxon>Pseudomonadati</taxon>
        <taxon>Pseudomonadota</taxon>
        <taxon>Alphaproteobacteria</taxon>
        <taxon>Rhodobacterales</taxon>
        <taxon>Paracoccaceae</taxon>
        <taxon>Paracoccus</taxon>
    </lineage>
</organism>
<dbReference type="Proteomes" id="UP001597213">
    <property type="component" value="Unassembled WGS sequence"/>
</dbReference>
<name>A0ABW4R458_9RHOB</name>
<comment type="caution">
    <text evidence="1">The sequence shown here is derived from an EMBL/GenBank/DDBJ whole genome shotgun (WGS) entry which is preliminary data.</text>
</comment>
<reference evidence="2" key="1">
    <citation type="journal article" date="2019" name="Int. J. Syst. Evol. Microbiol.">
        <title>The Global Catalogue of Microorganisms (GCM) 10K type strain sequencing project: providing services to taxonomists for standard genome sequencing and annotation.</title>
        <authorList>
            <consortium name="The Broad Institute Genomics Platform"/>
            <consortium name="The Broad Institute Genome Sequencing Center for Infectious Disease"/>
            <person name="Wu L."/>
            <person name="Ma J."/>
        </authorList>
    </citation>
    <scope>NUCLEOTIDE SEQUENCE [LARGE SCALE GENOMIC DNA]</scope>
    <source>
        <strain evidence="2">CCUG 56029</strain>
    </source>
</reference>
<dbReference type="EMBL" id="JBHUEN010000006">
    <property type="protein sequence ID" value="MFD1880428.1"/>
    <property type="molecule type" value="Genomic_DNA"/>
</dbReference>
<accession>A0ABW4R458</accession>
<keyword evidence="2" id="KW-1185">Reference proteome</keyword>
<proteinExistence type="predicted"/>